<proteinExistence type="predicted"/>
<evidence type="ECO:0000313" key="1">
    <source>
        <dbReference type="EnsemblPlants" id="TuG1812G0200002139.01.T01"/>
    </source>
</evidence>
<dbReference type="EnsemblPlants" id="TuG1812G0200002139.01.T01">
    <property type="protein sequence ID" value="TuG1812G0200002139.01.T01"/>
    <property type="gene ID" value="TuG1812G0200002139.01"/>
</dbReference>
<reference evidence="1" key="3">
    <citation type="submission" date="2022-06" db="UniProtKB">
        <authorList>
            <consortium name="EnsemblPlants"/>
        </authorList>
    </citation>
    <scope>IDENTIFICATION</scope>
</reference>
<reference evidence="2" key="1">
    <citation type="journal article" date="2013" name="Nature">
        <title>Draft genome of the wheat A-genome progenitor Triticum urartu.</title>
        <authorList>
            <person name="Ling H.Q."/>
            <person name="Zhao S."/>
            <person name="Liu D."/>
            <person name="Wang J."/>
            <person name="Sun H."/>
            <person name="Zhang C."/>
            <person name="Fan H."/>
            <person name="Li D."/>
            <person name="Dong L."/>
            <person name="Tao Y."/>
            <person name="Gao C."/>
            <person name="Wu H."/>
            <person name="Li Y."/>
            <person name="Cui Y."/>
            <person name="Guo X."/>
            <person name="Zheng S."/>
            <person name="Wang B."/>
            <person name="Yu K."/>
            <person name="Liang Q."/>
            <person name="Yang W."/>
            <person name="Lou X."/>
            <person name="Chen J."/>
            <person name="Feng M."/>
            <person name="Jian J."/>
            <person name="Zhang X."/>
            <person name="Luo G."/>
            <person name="Jiang Y."/>
            <person name="Liu J."/>
            <person name="Wang Z."/>
            <person name="Sha Y."/>
            <person name="Zhang B."/>
            <person name="Wu H."/>
            <person name="Tang D."/>
            <person name="Shen Q."/>
            <person name="Xue P."/>
            <person name="Zou S."/>
            <person name="Wang X."/>
            <person name="Liu X."/>
            <person name="Wang F."/>
            <person name="Yang Y."/>
            <person name="An X."/>
            <person name="Dong Z."/>
            <person name="Zhang K."/>
            <person name="Zhang X."/>
            <person name="Luo M.C."/>
            <person name="Dvorak J."/>
            <person name="Tong Y."/>
            <person name="Wang J."/>
            <person name="Yang H."/>
            <person name="Li Z."/>
            <person name="Wang D."/>
            <person name="Zhang A."/>
            <person name="Wang J."/>
        </authorList>
    </citation>
    <scope>NUCLEOTIDE SEQUENCE</scope>
    <source>
        <strain evidence="2">cv. G1812</strain>
    </source>
</reference>
<keyword evidence="2" id="KW-1185">Reference proteome</keyword>
<name>A0A8R7PCZ8_TRIUA</name>
<dbReference type="Gramene" id="TuG1812G0200002139.01.T01">
    <property type="protein sequence ID" value="TuG1812G0200002139.01.T01"/>
    <property type="gene ID" value="TuG1812G0200002139.01"/>
</dbReference>
<organism evidence="1 2">
    <name type="scientific">Triticum urartu</name>
    <name type="common">Red wild einkorn</name>
    <name type="synonym">Crithodium urartu</name>
    <dbReference type="NCBI Taxonomy" id="4572"/>
    <lineage>
        <taxon>Eukaryota</taxon>
        <taxon>Viridiplantae</taxon>
        <taxon>Streptophyta</taxon>
        <taxon>Embryophyta</taxon>
        <taxon>Tracheophyta</taxon>
        <taxon>Spermatophyta</taxon>
        <taxon>Magnoliopsida</taxon>
        <taxon>Liliopsida</taxon>
        <taxon>Poales</taxon>
        <taxon>Poaceae</taxon>
        <taxon>BOP clade</taxon>
        <taxon>Pooideae</taxon>
        <taxon>Triticodae</taxon>
        <taxon>Triticeae</taxon>
        <taxon>Triticinae</taxon>
        <taxon>Triticum</taxon>
    </lineage>
</organism>
<sequence>DPSPQNSPLPLTFLLRASCPSYHRCAVAVPVATGLPGDRELVQGLPSHRLRHLRASVRPEPHYTPGIELIFCHGRRLLSSSSSHPVAPAPPIHVYELGDSETDVAPVFDYVDDDTSSFSAELPGKQTPLSIPISPISFPHACIRTATAFCMILL</sequence>
<protein>
    <submittedName>
        <fullName evidence="1">Uncharacterized protein</fullName>
    </submittedName>
</protein>
<reference evidence="1" key="2">
    <citation type="submission" date="2018-03" db="EMBL/GenBank/DDBJ databases">
        <title>The Triticum urartu genome reveals the dynamic nature of wheat genome evolution.</title>
        <authorList>
            <person name="Ling H."/>
            <person name="Ma B."/>
            <person name="Shi X."/>
            <person name="Liu H."/>
            <person name="Dong L."/>
            <person name="Sun H."/>
            <person name="Cao Y."/>
            <person name="Gao Q."/>
            <person name="Zheng S."/>
            <person name="Li Y."/>
            <person name="Yu Y."/>
            <person name="Du H."/>
            <person name="Qi M."/>
            <person name="Li Y."/>
            <person name="Yu H."/>
            <person name="Cui Y."/>
            <person name="Wang N."/>
            <person name="Chen C."/>
            <person name="Wu H."/>
            <person name="Zhao Y."/>
            <person name="Zhang J."/>
            <person name="Li Y."/>
            <person name="Zhou W."/>
            <person name="Zhang B."/>
            <person name="Hu W."/>
            <person name="Eijk M."/>
            <person name="Tang J."/>
            <person name="Witsenboer H."/>
            <person name="Zhao S."/>
            <person name="Li Z."/>
            <person name="Zhang A."/>
            <person name="Wang D."/>
            <person name="Liang C."/>
        </authorList>
    </citation>
    <scope>NUCLEOTIDE SEQUENCE [LARGE SCALE GENOMIC DNA]</scope>
    <source>
        <strain evidence="1">cv. G1812</strain>
    </source>
</reference>
<dbReference type="AlphaFoldDB" id="A0A8R7PCZ8"/>
<dbReference type="Proteomes" id="UP000015106">
    <property type="component" value="Chromosome 2"/>
</dbReference>
<accession>A0A8R7PCZ8</accession>
<evidence type="ECO:0000313" key="2">
    <source>
        <dbReference type="Proteomes" id="UP000015106"/>
    </source>
</evidence>